<keyword evidence="3" id="KW-1185">Reference proteome</keyword>
<dbReference type="EMBL" id="ONZQ02000012">
    <property type="protein sequence ID" value="SPO05346.1"/>
    <property type="molecule type" value="Genomic_DNA"/>
</dbReference>
<evidence type="ECO:0000256" key="1">
    <source>
        <dbReference type="SAM" id="MobiDB-lite"/>
    </source>
</evidence>
<name>A0AAE8N2Q5_9PEZI</name>
<evidence type="ECO:0000313" key="3">
    <source>
        <dbReference type="Proteomes" id="UP001187682"/>
    </source>
</evidence>
<comment type="caution">
    <text evidence="2">The sequence shown here is derived from an EMBL/GenBank/DDBJ whole genome shotgun (WGS) entry which is preliminary data.</text>
</comment>
<feature type="compositionally biased region" description="Basic residues" evidence="1">
    <location>
        <begin position="399"/>
        <end position="409"/>
    </location>
</feature>
<feature type="region of interest" description="Disordered" evidence="1">
    <location>
        <begin position="393"/>
        <end position="432"/>
    </location>
</feature>
<accession>A0AAE8N2Q5</accession>
<sequence length="432" mass="46431">MAFGCCRRKPPSAPRLPCAVRRCTNRVLKCDAKMTTGRTMYSQYCSDHACRHRVGDSMCPTAKASGPQRFCEDHSCHVRPCEHKRVPGSRMCDIHTPRCLIPDCGGVCPEGSLYCAAHNCLDADCDGLIYGSGWCRGHRGCEVTGCERERVGAGEKLPGTCAIHTPRDCCVDGCETKVVGETRGCPKHECAYATCQNLRDPSKPSNFCKNHTCTHPPCANLTSLPSSPASKFCPSHTCSSSSSPSSTPCPHPSKPGSAHCALHSCVRESCPSPRTGDPLLEPEAQYCASHECASPGCRLPASSSLVPFCEARHACPVAGCGCERGVGERCCGGHMEWLVDILKRETGEGAGRDGRGGESMGRWSGPVQEMLGRRIEEEDQRLEAFARLGRKWENSGSKGRGRGRGRGVRGMREGSVDSGIGSEDSGARTFVY</sequence>
<organism evidence="2 3">
    <name type="scientific">Cephalotrichum gorgonifer</name>
    <dbReference type="NCBI Taxonomy" id="2041049"/>
    <lineage>
        <taxon>Eukaryota</taxon>
        <taxon>Fungi</taxon>
        <taxon>Dikarya</taxon>
        <taxon>Ascomycota</taxon>
        <taxon>Pezizomycotina</taxon>
        <taxon>Sordariomycetes</taxon>
        <taxon>Hypocreomycetidae</taxon>
        <taxon>Microascales</taxon>
        <taxon>Microascaceae</taxon>
        <taxon>Cephalotrichum</taxon>
    </lineage>
</organism>
<evidence type="ECO:0000313" key="2">
    <source>
        <dbReference type="EMBL" id="SPO05346.1"/>
    </source>
</evidence>
<proteinExistence type="predicted"/>
<reference evidence="2" key="1">
    <citation type="submission" date="2018-03" db="EMBL/GenBank/DDBJ databases">
        <authorList>
            <person name="Guldener U."/>
        </authorList>
    </citation>
    <scope>NUCLEOTIDE SEQUENCE</scope>
</reference>
<dbReference type="Proteomes" id="UP001187682">
    <property type="component" value="Unassembled WGS sequence"/>
</dbReference>
<protein>
    <submittedName>
        <fullName evidence="2">Uncharacterized protein</fullName>
    </submittedName>
</protein>
<gene>
    <name evidence="2" type="ORF">DNG_08033</name>
</gene>
<dbReference type="AlphaFoldDB" id="A0AAE8N2Q5"/>